<organism evidence="3 4">
    <name type="scientific">Saitozyma podzolica</name>
    <dbReference type="NCBI Taxonomy" id="1890683"/>
    <lineage>
        <taxon>Eukaryota</taxon>
        <taxon>Fungi</taxon>
        <taxon>Dikarya</taxon>
        <taxon>Basidiomycota</taxon>
        <taxon>Agaricomycotina</taxon>
        <taxon>Tremellomycetes</taxon>
        <taxon>Tremellales</taxon>
        <taxon>Trimorphomycetaceae</taxon>
        <taxon>Saitozyma</taxon>
    </lineage>
</organism>
<sequence length="269" mass="29561">MSVLPHTNNAVASSSKVRMKIDVTSDVISPFCLIGMKQLQAAVEKFRALHPSVCLEPTIRFLPFELNPGLSEVPVSRRLVLEKKFGKERATAIIAMVDEKLRALGVEPHRGNPDPLRASDTLTSSTHLVHRLQTYTLLHHPDLQLALAMDLLTAYHQSGFPPSDRQTLADIAVKHRVFPSRDDALRFLEGDECDAAVRRAYVISHTLGVTGVPFFVFQDQYAARGAMGVDEFVSSDADETHTLSPRGNPNPLSKTRLITPSSEAGTNTS</sequence>
<dbReference type="PANTHER" id="PTHR13887">
    <property type="entry name" value="GLUTATHIONE S-TRANSFERASE KAPPA"/>
    <property type="match status" value="1"/>
</dbReference>
<dbReference type="Proteomes" id="UP000279259">
    <property type="component" value="Unassembled WGS sequence"/>
</dbReference>
<gene>
    <name evidence="3" type="ORF">EHS25_003957</name>
</gene>
<dbReference type="EMBL" id="RSCD01000002">
    <property type="protein sequence ID" value="RSH94154.1"/>
    <property type="molecule type" value="Genomic_DNA"/>
</dbReference>
<feature type="region of interest" description="Disordered" evidence="1">
    <location>
        <begin position="237"/>
        <end position="269"/>
    </location>
</feature>
<evidence type="ECO:0000256" key="1">
    <source>
        <dbReference type="SAM" id="MobiDB-lite"/>
    </source>
</evidence>
<dbReference type="CDD" id="cd03024">
    <property type="entry name" value="DsbA_FrnE"/>
    <property type="match status" value="1"/>
</dbReference>
<evidence type="ECO:0000259" key="2">
    <source>
        <dbReference type="Pfam" id="PF01323"/>
    </source>
</evidence>
<dbReference type="AlphaFoldDB" id="A0A427YSP4"/>
<dbReference type="InterPro" id="IPR001853">
    <property type="entry name" value="DSBA-like_thioredoxin_dom"/>
</dbReference>
<evidence type="ECO:0000313" key="3">
    <source>
        <dbReference type="EMBL" id="RSH94154.1"/>
    </source>
</evidence>
<dbReference type="SUPFAM" id="SSF52833">
    <property type="entry name" value="Thioredoxin-like"/>
    <property type="match status" value="1"/>
</dbReference>
<feature type="domain" description="DSBA-like thioredoxin" evidence="2">
    <location>
        <begin position="21"/>
        <end position="233"/>
    </location>
</feature>
<dbReference type="OrthoDB" id="1930760at2759"/>
<dbReference type="Pfam" id="PF01323">
    <property type="entry name" value="DSBA"/>
    <property type="match status" value="1"/>
</dbReference>
<protein>
    <recommendedName>
        <fullName evidence="2">DSBA-like thioredoxin domain-containing protein</fullName>
    </recommendedName>
</protein>
<dbReference type="GO" id="GO:0016491">
    <property type="term" value="F:oxidoreductase activity"/>
    <property type="evidence" value="ECO:0007669"/>
    <property type="project" value="InterPro"/>
</dbReference>
<dbReference type="STRING" id="1890683.A0A427YSP4"/>
<comment type="caution">
    <text evidence="3">The sequence shown here is derived from an EMBL/GenBank/DDBJ whole genome shotgun (WGS) entry which is preliminary data.</text>
</comment>
<keyword evidence="4" id="KW-1185">Reference proteome</keyword>
<dbReference type="PANTHER" id="PTHR13887:SF41">
    <property type="entry name" value="THIOREDOXIN SUPERFAMILY PROTEIN"/>
    <property type="match status" value="1"/>
</dbReference>
<name>A0A427YSP4_9TREE</name>
<evidence type="ECO:0000313" key="4">
    <source>
        <dbReference type="Proteomes" id="UP000279259"/>
    </source>
</evidence>
<proteinExistence type="predicted"/>
<feature type="compositionally biased region" description="Polar residues" evidence="1">
    <location>
        <begin position="242"/>
        <end position="269"/>
    </location>
</feature>
<reference evidence="3 4" key="1">
    <citation type="submission" date="2018-11" db="EMBL/GenBank/DDBJ databases">
        <title>Genome sequence of Saitozyma podzolica DSM 27192.</title>
        <authorList>
            <person name="Aliyu H."/>
            <person name="Gorte O."/>
            <person name="Ochsenreither K."/>
        </authorList>
    </citation>
    <scope>NUCLEOTIDE SEQUENCE [LARGE SCALE GENOMIC DNA]</scope>
    <source>
        <strain evidence="3 4">DSM 27192</strain>
    </source>
</reference>
<dbReference type="Gene3D" id="3.40.30.10">
    <property type="entry name" value="Glutaredoxin"/>
    <property type="match status" value="1"/>
</dbReference>
<dbReference type="InterPro" id="IPR036249">
    <property type="entry name" value="Thioredoxin-like_sf"/>
</dbReference>
<accession>A0A427YSP4</accession>